<name>A0ACB8CH37_DERSI</name>
<reference evidence="1" key="1">
    <citation type="submission" date="2020-05" db="EMBL/GenBank/DDBJ databases">
        <title>Large-scale comparative analyses of tick genomes elucidate their genetic diversity and vector capacities.</title>
        <authorList>
            <person name="Jia N."/>
            <person name="Wang J."/>
            <person name="Shi W."/>
            <person name="Du L."/>
            <person name="Sun Y."/>
            <person name="Zhan W."/>
            <person name="Jiang J."/>
            <person name="Wang Q."/>
            <person name="Zhang B."/>
            <person name="Ji P."/>
            <person name="Sakyi L.B."/>
            <person name="Cui X."/>
            <person name="Yuan T."/>
            <person name="Jiang B."/>
            <person name="Yang W."/>
            <person name="Lam T.T.-Y."/>
            <person name="Chang Q."/>
            <person name="Ding S."/>
            <person name="Wang X."/>
            <person name="Zhu J."/>
            <person name="Ruan X."/>
            <person name="Zhao L."/>
            <person name="Wei J."/>
            <person name="Que T."/>
            <person name="Du C."/>
            <person name="Cheng J."/>
            <person name="Dai P."/>
            <person name="Han X."/>
            <person name="Huang E."/>
            <person name="Gao Y."/>
            <person name="Liu J."/>
            <person name="Shao H."/>
            <person name="Ye R."/>
            <person name="Li L."/>
            <person name="Wei W."/>
            <person name="Wang X."/>
            <person name="Wang C."/>
            <person name="Yang T."/>
            <person name="Huo Q."/>
            <person name="Li W."/>
            <person name="Guo W."/>
            <person name="Chen H."/>
            <person name="Zhou L."/>
            <person name="Ni X."/>
            <person name="Tian J."/>
            <person name="Zhou Y."/>
            <person name="Sheng Y."/>
            <person name="Liu T."/>
            <person name="Pan Y."/>
            <person name="Xia L."/>
            <person name="Li J."/>
            <person name="Zhao F."/>
            <person name="Cao W."/>
        </authorList>
    </citation>
    <scope>NUCLEOTIDE SEQUENCE</scope>
    <source>
        <strain evidence="1">Dsil-2018</strain>
    </source>
</reference>
<evidence type="ECO:0000313" key="1">
    <source>
        <dbReference type="EMBL" id="KAH7941967.1"/>
    </source>
</evidence>
<comment type="caution">
    <text evidence="1">The sequence shown here is derived from an EMBL/GenBank/DDBJ whole genome shotgun (WGS) entry which is preliminary data.</text>
</comment>
<evidence type="ECO:0000313" key="2">
    <source>
        <dbReference type="Proteomes" id="UP000821865"/>
    </source>
</evidence>
<sequence length="274" mass="31118">MSPQYQAPFMTQLQVTTVPDVSPTLPLFENCHKQSARLWIEKIQRTQHLTSWSPKTTRLVAASKLRGTVKNWHLTLGAKFLTWDTWRKAFRDAFADELTLQQWQKQIMSQVQSSSQSLRDYAYAKLRVIEKCPVPLTEPQKVEYLLHGIQCAGTATSIAVQRPSSVTSFIDICTQLDRAMQHMQTASNLADRPEQIFRNENNGTVPSRQVSYASLMPSTAPPTVGSFKHSRVPQSRPARPPHSRRITDLPPAEQEARYSALSQRYGVPEFRLGQ</sequence>
<keyword evidence="2" id="KW-1185">Reference proteome</keyword>
<proteinExistence type="predicted"/>
<dbReference type="EMBL" id="CM023476">
    <property type="protein sequence ID" value="KAH7941967.1"/>
    <property type="molecule type" value="Genomic_DNA"/>
</dbReference>
<dbReference type="Proteomes" id="UP000821865">
    <property type="component" value="Chromosome 7"/>
</dbReference>
<accession>A0ACB8CH37</accession>
<organism evidence="1 2">
    <name type="scientific">Dermacentor silvarum</name>
    <name type="common">Tick</name>
    <dbReference type="NCBI Taxonomy" id="543639"/>
    <lineage>
        <taxon>Eukaryota</taxon>
        <taxon>Metazoa</taxon>
        <taxon>Ecdysozoa</taxon>
        <taxon>Arthropoda</taxon>
        <taxon>Chelicerata</taxon>
        <taxon>Arachnida</taxon>
        <taxon>Acari</taxon>
        <taxon>Parasitiformes</taxon>
        <taxon>Ixodida</taxon>
        <taxon>Ixodoidea</taxon>
        <taxon>Ixodidae</taxon>
        <taxon>Rhipicephalinae</taxon>
        <taxon>Dermacentor</taxon>
    </lineage>
</organism>
<protein>
    <submittedName>
        <fullName evidence="1">Uncharacterized protein</fullName>
    </submittedName>
</protein>
<gene>
    <name evidence="1" type="ORF">HPB49_019027</name>
</gene>